<evidence type="ECO:0000313" key="3">
    <source>
        <dbReference type="Proteomes" id="UP001597051"/>
    </source>
</evidence>
<dbReference type="SUPFAM" id="SSF49265">
    <property type="entry name" value="Fibronectin type III"/>
    <property type="match status" value="1"/>
</dbReference>
<name>A0ABW3J4L1_9FLAO</name>
<evidence type="ECO:0000256" key="1">
    <source>
        <dbReference type="SAM" id="Phobius"/>
    </source>
</evidence>
<dbReference type="Proteomes" id="UP001597051">
    <property type="component" value="Unassembled WGS sequence"/>
</dbReference>
<keyword evidence="1" id="KW-0812">Transmembrane</keyword>
<keyword evidence="1" id="KW-1133">Transmembrane helix</keyword>
<evidence type="ECO:0008006" key="4">
    <source>
        <dbReference type="Google" id="ProtNLM"/>
    </source>
</evidence>
<dbReference type="InterPro" id="IPR036116">
    <property type="entry name" value="FN3_sf"/>
</dbReference>
<sequence length="136" mass="14698">MTTFKKIFLDYNLQYIIEMKFILLILLFLMACTKDKDKFLPTVAIVSITDITSSSAKIKTKVADEGGGTVTGTGACWGTTINPNLSNNVSNVGAGLGEFISIPTKLNSNTTYNVRAFATNEVGTSYSSNMSFTTLN</sequence>
<evidence type="ECO:0000313" key="2">
    <source>
        <dbReference type="EMBL" id="MFD0984666.1"/>
    </source>
</evidence>
<feature type="transmembrane region" description="Helical" evidence="1">
    <location>
        <begin position="12"/>
        <end position="32"/>
    </location>
</feature>
<comment type="caution">
    <text evidence="2">The sequence shown here is derived from an EMBL/GenBank/DDBJ whole genome shotgun (WGS) entry which is preliminary data.</text>
</comment>
<keyword evidence="1" id="KW-0472">Membrane</keyword>
<reference evidence="3" key="1">
    <citation type="journal article" date="2019" name="Int. J. Syst. Evol. Microbiol.">
        <title>The Global Catalogue of Microorganisms (GCM) 10K type strain sequencing project: providing services to taxonomists for standard genome sequencing and annotation.</title>
        <authorList>
            <consortium name="The Broad Institute Genomics Platform"/>
            <consortium name="The Broad Institute Genome Sequencing Center for Infectious Disease"/>
            <person name="Wu L."/>
            <person name="Ma J."/>
        </authorList>
    </citation>
    <scope>NUCLEOTIDE SEQUENCE [LARGE SCALE GENOMIC DNA]</scope>
    <source>
        <strain evidence="3">CECT 7649</strain>
    </source>
</reference>
<dbReference type="PROSITE" id="PS51257">
    <property type="entry name" value="PROKAR_LIPOPROTEIN"/>
    <property type="match status" value="1"/>
</dbReference>
<organism evidence="2 3">
    <name type="scientific">Flavobacterium myungsuense</name>
    <dbReference type="NCBI Taxonomy" id="651823"/>
    <lineage>
        <taxon>Bacteria</taxon>
        <taxon>Pseudomonadati</taxon>
        <taxon>Bacteroidota</taxon>
        <taxon>Flavobacteriia</taxon>
        <taxon>Flavobacteriales</taxon>
        <taxon>Flavobacteriaceae</taxon>
        <taxon>Flavobacterium</taxon>
    </lineage>
</organism>
<accession>A0ABW3J4L1</accession>
<dbReference type="EMBL" id="JBHTIZ010000023">
    <property type="protein sequence ID" value="MFD0984666.1"/>
    <property type="molecule type" value="Genomic_DNA"/>
</dbReference>
<keyword evidence="3" id="KW-1185">Reference proteome</keyword>
<gene>
    <name evidence="2" type="ORF">ACFQ0S_09290</name>
</gene>
<dbReference type="RefSeq" id="WP_379755766.1">
    <property type="nucleotide sequence ID" value="NZ_JBHSYB010000024.1"/>
</dbReference>
<protein>
    <recommendedName>
        <fullName evidence="4">Fibronectin type-III domain-containing protein</fullName>
    </recommendedName>
</protein>
<dbReference type="InterPro" id="IPR013783">
    <property type="entry name" value="Ig-like_fold"/>
</dbReference>
<proteinExistence type="predicted"/>
<dbReference type="Gene3D" id="2.60.40.10">
    <property type="entry name" value="Immunoglobulins"/>
    <property type="match status" value="1"/>
</dbReference>